<dbReference type="AlphaFoldDB" id="A0A7I8V994"/>
<gene>
    <name evidence="1" type="ORF">DGYR_LOCUS1349</name>
</gene>
<organism evidence="1 2">
    <name type="scientific">Dimorphilus gyrociliatus</name>
    <dbReference type="NCBI Taxonomy" id="2664684"/>
    <lineage>
        <taxon>Eukaryota</taxon>
        <taxon>Metazoa</taxon>
        <taxon>Spiralia</taxon>
        <taxon>Lophotrochozoa</taxon>
        <taxon>Annelida</taxon>
        <taxon>Polychaeta</taxon>
        <taxon>Polychaeta incertae sedis</taxon>
        <taxon>Dinophilidae</taxon>
        <taxon>Dimorphilus</taxon>
    </lineage>
</organism>
<proteinExistence type="predicted"/>
<reference evidence="1 2" key="1">
    <citation type="submission" date="2020-08" db="EMBL/GenBank/DDBJ databases">
        <authorList>
            <person name="Hejnol A."/>
        </authorList>
    </citation>
    <scope>NUCLEOTIDE SEQUENCE [LARGE SCALE GENOMIC DNA]</scope>
</reference>
<evidence type="ECO:0000313" key="2">
    <source>
        <dbReference type="Proteomes" id="UP000549394"/>
    </source>
</evidence>
<name>A0A7I8V994_9ANNE</name>
<protein>
    <submittedName>
        <fullName evidence="1">DgyrCDS1390</fullName>
    </submittedName>
</protein>
<dbReference type="Proteomes" id="UP000549394">
    <property type="component" value="Unassembled WGS sequence"/>
</dbReference>
<evidence type="ECO:0000313" key="1">
    <source>
        <dbReference type="EMBL" id="CAD5112152.1"/>
    </source>
</evidence>
<accession>A0A7I8V994</accession>
<keyword evidence="2" id="KW-1185">Reference proteome</keyword>
<sequence length="284" mass="32960">MVWEHTRRVNFMDERCIMKENVVMILREISGGRKKSYELKITDRSQLLWSLVFSDADVNGLIDGWAKRNNKRAYVTLVFKEKTLTLLGGIDYDLLDLEEISSIIRHRFDIKFISEKFRLEDSNLKSVCIQRIKNIIYFIGIREEGPKCFQTCAIESLLKIPEADLESKKSKKQIRMPLSFFNNREKSTLILKTRKITKYFHLKNFINKLNPDGQVSNELPSWIDYCNTTESSETELSFEIENSLSIEQQTATDSSGIIRLNNGTFSYENSNSDGSEIPPENDVE</sequence>
<comment type="caution">
    <text evidence="1">The sequence shown here is derived from an EMBL/GenBank/DDBJ whole genome shotgun (WGS) entry which is preliminary data.</text>
</comment>
<dbReference type="EMBL" id="CAJFCJ010000002">
    <property type="protein sequence ID" value="CAD5112152.1"/>
    <property type="molecule type" value="Genomic_DNA"/>
</dbReference>